<sequence length="534" mass="59286">MRVSRRKVLATGGALAGLGAFSGVAGAATTKLPAPWVRYDVWSSDGQRMLKGYKTAVEAMLALPPTHPHNWFRNAFVHYMDCPHGNWWFYVWHRGYLGYFEQTVRKYSGMSDFAFPYWDWSQKQALPDGMFDGVLTPVADAFARYARDLPTFNNFIQGPLETYYSRLTAAQKNQQNLRGNTTFQKLWDGVAGTGGVDKGDRAFAPTDLSPTLKARYPTRSNPDITPSVAKYCLPANIALGLAPNQFNSANMVDSFTSVKTASHNAMPASGSVFSKLEGEPHNKVHNFIGGAFDGTGSWGTGPFGNMTNNLSPVDPIFFLHHSNMDRLWWLWEEKQRAKGLPTLPTNKDERAQFEREPFLFFWNEKGEPILNGKAGDYIDPKQFWYYYGPPVDKTLLDLVEDLKKPTTAPRLLAAASDEKSVDALAKWPIGLNAKQLQAIITFTRPTSSAREYAVVVNAPADLKVAGFDSPYYAGSISFFGSHTSDMQHRVTYAVSLDPAVVAKAGGQLDLRLVPTPAWADRAEPQIENLEIRGS</sequence>
<keyword evidence="2" id="KW-0186">Copper</keyword>
<protein>
    <submittedName>
        <fullName evidence="3">Tyrosinase</fullName>
    </submittedName>
</protein>
<dbReference type="PROSITE" id="PS00498">
    <property type="entry name" value="TYROSINASE_2"/>
    <property type="match status" value="1"/>
</dbReference>
<dbReference type="Pfam" id="PF00264">
    <property type="entry name" value="Tyrosinase"/>
    <property type="match status" value="1"/>
</dbReference>
<dbReference type="OrthoDB" id="2874181at2"/>
<dbReference type="InterPro" id="IPR050316">
    <property type="entry name" value="Tyrosinase/Hemocyanin"/>
</dbReference>
<dbReference type="KEGG" id="ncb:C0V82_25060"/>
<evidence type="ECO:0000256" key="2">
    <source>
        <dbReference type="ARBA" id="ARBA00023008"/>
    </source>
</evidence>
<dbReference type="InterPro" id="IPR006311">
    <property type="entry name" value="TAT_signal"/>
</dbReference>
<name>A0A2K9NKL2_9PROT</name>
<evidence type="ECO:0000313" key="3">
    <source>
        <dbReference type="EMBL" id="AUN33610.1"/>
    </source>
</evidence>
<gene>
    <name evidence="3" type="ORF">C0V82_25060</name>
</gene>
<dbReference type="PROSITE" id="PS51318">
    <property type="entry name" value="TAT"/>
    <property type="match status" value="1"/>
</dbReference>
<dbReference type="EMBL" id="CP025613">
    <property type="protein sequence ID" value="AUN33610.1"/>
    <property type="molecule type" value="Genomic_DNA"/>
</dbReference>
<dbReference type="RefSeq" id="WP_102115118.1">
    <property type="nucleotide sequence ID" value="NZ_BMGN01000001.1"/>
</dbReference>
<dbReference type="PANTHER" id="PTHR11474">
    <property type="entry name" value="TYROSINASE FAMILY MEMBER"/>
    <property type="match status" value="1"/>
</dbReference>
<dbReference type="GO" id="GO:0046872">
    <property type="term" value="F:metal ion binding"/>
    <property type="evidence" value="ECO:0007669"/>
    <property type="project" value="UniProtKB-KW"/>
</dbReference>
<reference evidence="3 4" key="1">
    <citation type="submission" date="2017-12" db="EMBL/GenBank/DDBJ databases">
        <title>Genomes of bacteria within cyanobacterial aggregates.</title>
        <authorList>
            <person name="Cai H."/>
        </authorList>
    </citation>
    <scope>NUCLEOTIDE SEQUENCE [LARGE SCALE GENOMIC DNA]</scope>
    <source>
        <strain evidence="3 4">TH16</strain>
        <plasmid evidence="3 4">unnamed1</plasmid>
    </source>
</reference>
<dbReference type="SUPFAM" id="SSF48056">
    <property type="entry name" value="Di-copper centre-containing domain"/>
    <property type="match status" value="1"/>
</dbReference>
<dbReference type="AlphaFoldDB" id="A0A2K9NKL2"/>
<dbReference type="PANTHER" id="PTHR11474:SF76">
    <property type="entry name" value="SHKT DOMAIN-CONTAINING PROTEIN"/>
    <property type="match status" value="1"/>
</dbReference>
<keyword evidence="1" id="KW-0479">Metal-binding</keyword>
<dbReference type="Proteomes" id="UP000234752">
    <property type="component" value="Plasmid unnamed1"/>
</dbReference>
<accession>A0A2K9NKL2</accession>
<keyword evidence="3" id="KW-0614">Plasmid</keyword>
<organism evidence="3 4">
    <name type="scientific">Niveispirillum cyanobacteriorum</name>
    <dbReference type="NCBI Taxonomy" id="1612173"/>
    <lineage>
        <taxon>Bacteria</taxon>
        <taxon>Pseudomonadati</taxon>
        <taxon>Pseudomonadota</taxon>
        <taxon>Alphaproteobacteria</taxon>
        <taxon>Rhodospirillales</taxon>
        <taxon>Azospirillaceae</taxon>
        <taxon>Niveispirillum</taxon>
    </lineage>
</organism>
<dbReference type="InterPro" id="IPR008922">
    <property type="entry name" value="Di-copper_centre_dom_sf"/>
</dbReference>
<evidence type="ECO:0000256" key="1">
    <source>
        <dbReference type="ARBA" id="ARBA00022723"/>
    </source>
</evidence>
<geneLocation type="plasmid" evidence="3 4">
    <name>unnamed1</name>
</geneLocation>
<dbReference type="PRINTS" id="PR00092">
    <property type="entry name" value="TYROSINASE"/>
</dbReference>
<evidence type="ECO:0000313" key="4">
    <source>
        <dbReference type="Proteomes" id="UP000234752"/>
    </source>
</evidence>
<dbReference type="InterPro" id="IPR002227">
    <property type="entry name" value="Tyrosinase_Cu-bd"/>
</dbReference>
<proteinExistence type="predicted"/>
<dbReference type="GO" id="GO:0016491">
    <property type="term" value="F:oxidoreductase activity"/>
    <property type="evidence" value="ECO:0007669"/>
    <property type="project" value="InterPro"/>
</dbReference>
<keyword evidence="4" id="KW-1185">Reference proteome</keyword>
<dbReference type="Gene3D" id="1.10.1280.10">
    <property type="entry name" value="Di-copper center containing domain from catechol oxidase"/>
    <property type="match status" value="1"/>
</dbReference>